<evidence type="ECO:0000256" key="2">
    <source>
        <dbReference type="ARBA" id="ARBA00022827"/>
    </source>
</evidence>
<dbReference type="GO" id="GO:0071949">
    <property type="term" value="F:FAD binding"/>
    <property type="evidence" value="ECO:0007669"/>
    <property type="project" value="InterPro"/>
</dbReference>
<dbReference type="Gene3D" id="3.50.50.60">
    <property type="entry name" value="FAD/NAD(P)-binding domain"/>
    <property type="match status" value="1"/>
</dbReference>
<keyword evidence="2" id="KW-0274">FAD</keyword>
<keyword evidence="1" id="KW-0285">Flavoprotein</keyword>
<evidence type="ECO:0000313" key="6">
    <source>
        <dbReference type="EMBL" id="PXX41643.1"/>
    </source>
</evidence>
<protein>
    <submittedName>
        <fullName evidence="6">2-polyprenyl-6-methoxyphenol hydroxylase-like FAD-dependent oxidoreductase</fullName>
    </submittedName>
</protein>
<evidence type="ECO:0000256" key="1">
    <source>
        <dbReference type="ARBA" id="ARBA00022630"/>
    </source>
</evidence>
<keyword evidence="4" id="KW-0503">Monooxygenase</keyword>
<organism evidence="6 7">
    <name type="scientific">Undibacterium pigrum</name>
    <dbReference type="NCBI Taxonomy" id="401470"/>
    <lineage>
        <taxon>Bacteria</taxon>
        <taxon>Pseudomonadati</taxon>
        <taxon>Pseudomonadota</taxon>
        <taxon>Betaproteobacteria</taxon>
        <taxon>Burkholderiales</taxon>
        <taxon>Oxalobacteraceae</taxon>
        <taxon>Undibacterium</taxon>
    </lineage>
</organism>
<dbReference type="PANTHER" id="PTHR47178:SF5">
    <property type="entry name" value="FAD-BINDING DOMAIN-CONTAINING PROTEIN"/>
    <property type="match status" value="1"/>
</dbReference>
<dbReference type="AlphaFoldDB" id="A0A318J3C4"/>
<evidence type="ECO:0000313" key="7">
    <source>
        <dbReference type="Proteomes" id="UP000247792"/>
    </source>
</evidence>
<dbReference type="RefSeq" id="WP_170133599.1">
    <property type="nucleotide sequence ID" value="NZ_QJKB01000007.1"/>
</dbReference>
<dbReference type="PANTHER" id="PTHR47178">
    <property type="entry name" value="MONOOXYGENASE, FAD-BINDING"/>
    <property type="match status" value="1"/>
</dbReference>
<dbReference type="SUPFAM" id="SSF51905">
    <property type="entry name" value="FAD/NAD(P)-binding domain"/>
    <property type="match status" value="1"/>
</dbReference>
<evidence type="ECO:0000256" key="4">
    <source>
        <dbReference type="ARBA" id="ARBA00023033"/>
    </source>
</evidence>
<dbReference type="Proteomes" id="UP000247792">
    <property type="component" value="Unassembled WGS sequence"/>
</dbReference>
<evidence type="ECO:0000259" key="5">
    <source>
        <dbReference type="Pfam" id="PF01494"/>
    </source>
</evidence>
<keyword evidence="3" id="KW-0560">Oxidoreductase</keyword>
<name>A0A318J3C4_9BURK</name>
<keyword evidence="7" id="KW-1185">Reference proteome</keyword>
<dbReference type="PRINTS" id="PR00420">
    <property type="entry name" value="RNGMNOXGNASE"/>
</dbReference>
<reference evidence="6 7" key="1">
    <citation type="submission" date="2018-05" db="EMBL/GenBank/DDBJ databases">
        <title>Genomic Encyclopedia of Type Strains, Phase IV (KMG-IV): sequencing the most valuable type-strain genomes for metagenomic binning, comparative biology and taxonomic classification.</title>
        <authorList>
            <person name="Goeker M."/>
        </authorList>
    </citation>
    <scope>NUCLEOTIDE SEQUENCE [LARGE SCALE GENOMIC DNA]</scope>
    <source>
        <strain evidence="6 7">DSM 19792</strain>
    </source>
</reference>
<dbReference type="EMBL" id="QJKB01000007">
    <property type="protein sequence ID" value="PXX41643.1"/>
    <property type="molecule type" value="Genomic_DNA"/>
</dbReference>
<evidence type="ECO:0000256" key="3">
    <source>
        <dbReference type="ARBA" id="ARBA00023002"/>
    </source>
</evidence>
<comment type="caution">
    <text evidence="6">The sequence shown here is derived from an EMBL/GenBank/DDBJ whole genome shotgun (WGS) entry which is preliminary data.</text>
</comment>
<feature type="domain" description="FAD-binding" evidence="5">
    <location>
        <begin position="160"/>
        <end position="381"/>
    </location>
</feature>
<dbReference type="InterPro" id="IPR036188">
    <property type="entry name" value="FAD/NAD-bd_sf"/>
</dbReference>
<accession>A0A318J3C4</accession>
<sequence length="396" mass="42923">MNTPLQICIIGAGLGGLCLAQGLKKNGISFEVHEKDQAPDSRSQGYRLRIDQHGQTALTACLPAALYDLFQRSCALPSEQVNTLNPQLETLTDKWVKDWQHDKAGAETMPDLKANRLSMREVLLSGIQGHVHFNKKLIDYAEQADGKILARFADGSSSLADILVAADGVHSRVRELCFPELAPQDTGSICIYGKTAYSDEVREQVAAQLQTGTTIIFAHEMAAVIDTMLFRDDIKVFDAISHANDYIYWALIGKRTSFGLQDDQALPATTQTIRACLNQTSTSWASGLQALFHLTPAEALALLPVKTATTMPVWQTQHITALGDASHAMSPASGLGANSALYDAAALTLAITQIHTGASTAENVIRNYESLVRQHSFAALQASQKGSKQLFGDEDK</sequence>
<dbReference type="Pfam" id="PF01494">
    <property type="entry name" value="FAD_binding_3"/>
    <property type="match status" value="1"/>
</dbReference>
<proteinExistence type="predicted"/>
<dbReference type="InterPro" id="IPR002938">
    <property type="entry name" value="FAD-bd"/>
</dbReference>
<gene>
    <name evidence="6" type="ORF">DFR42_107295</name>
</gene>
<dbReference type="GO" id="GO:0004497">
    <property type="term" value="F:monooxygenase activity"/>
    <property type="evidence" value="ECO:0007669"/>
    <property type="project" value="UniProtKB-KW"/>
</dbReference>